<dbReference type="EMBL" id="JAVFWL010000003">
    <property type="protein sequence ID" value="KAK6739414.1"/>
    <property type="molecule type" value="Genomic_DNA"/>
</dbReference>
<name>A0ABR1CM06_NECAM</name>
<evidence type="ECO:0000256" key="3">
    <source>
        <dbReference type="ARBA" id="ARBA00022527"/>
    </source>
</evidence>
<dbReference type="PANTHER" id="PTHR22984">
    <property type="entry name" value="SERINE/THREONINE-PROTEIN KINASE PIM"/>
    <property type="match status" value="1"/>
</dbReference>
<comment type="catalytic activity">
    <reaction evidence="10">
        <text>L-seryl-[protein] + ATP = O-phospho-L-seryl-[protein] + ADP + H(+)</text>
        <dbReference type="Rhea" id="RHEA:17989"/>
        <dbReference type="Rhea" id="RHEA-COMP:9863"/>
        <dbReference type="Rhea" id="RHEA-COMP:11604"/>
        <dbReference type="ChEBI" id="CHEBI:15378"/>
        <dbReference type="ChEBI" id="CHEBI:29999"/>
        <dbReference type="ChEBI" id="CHEBI:30616"/>
        <dbReference type="ChEBI" id="CHEBI:83421"/>
        <dbReference type="ChEBI" id="CHEBI:456216"/>
        <dbReference type="EC" id="2.7.11.1"/>
    </reaction>
</comment>
<feature type="region of interest" description="Disordered" evidence="11">
    <location>
        <begin position="166"/>
        <end position="217"/>
    </location>
</feature>
<keyword evidence="14" id="KW-1185">Reference proteome</keyword>
<evidence type="ECO:0000256" key="6">
    <source>
        <dbReference type="ARBA" id="ARBA00022777"/>
    </source>
</evidence>
<comment type="catalytic activity">
    <reaction evidence="9">
        <text>L-threonyl-[protein] + ATP = O-phospho-L-threonyl-[protein] + ADP + H(+)</text>
        <dbReference type="Rhea" id="RHEA:46608"/>
        <dbReference type="Rhea" id="RHEA-COMP:11060"/>
        <dbReference type="Rhea" id="RHEA-COMP:11605"/>
        <dbReference type="ChEBI" id="CHEBI:15378"/>
        <dbReference type="ChEBI" id="CHEBI:30013"/>
        <dbReference type="ChEBI" id="CHEBI:30616"/>
        <dbReference type="ChEBI" id="CHEBI:61977"/>
        <dbReference type="ChEBI" id="CHEBI:456216"/>
        <dbReference type="EC" id="2.7.11.1"/>
    </reaction>
</comment>
<evidence type="ECO:0000256" key="1">
    <source>
        <dbReference type="ARBA" id="ARBA00001946"/>
    </source>
</evidence>
<evidence type="ECO:0000256" key="4">
    <source>
        <dbReference type="ARBA" id="ARBA00022679"/>
    </source>
</evidence>
<keyword evidence="7" id="KW-0067">ATP-binding</keyword>
<dbReference type="InterPro" id="IPR011009">
    <property type="entry name" value="Kinase-like_dom_sf"/>
</dbReference>
<keyword evidence="3" id="KW-0723">Serine/threonine-protein kinase</keyword>
<comment type="cofactor">
    <cofactor evidence="1">
        <name>Mg(2+)</name>
        <dbReference type="ChEBI" id="CHEBI:18420"/>
    </cofactor>
</comment>
<gene>
    <name evidence="13" type="primary">Necator_chrIII.g8867</name>
    <name evidence="13" type="ORF">RB195_008102</name>
</gene>
<evidence type="ECO:0000256" key="7">
    <source>
        <dbReference type="ARBA" id="ARBA00022840"/>
    </source>
</evidence>
<evidence type="ECO:0000313" key="14">
    <source>
        <dbReference type="Proteomes" id="UP001303046"/>
    </source>
</evidence>
<evidence type="ECO:0000256" key="5">
    <source>
        <dbReference type="ARBA" id="ARBA00022741"/>
    </source>
</evidence>
<sequence length="217" mass="23811">MYRPSSAPNNLTALCASVRAYAQIVHVKDDHCAVKTADISPALPDRPPEWTEESRYDGLEAAVWSLGILLFDMVCGDIPFRNVSEICTGRLQWRNQLSEECKDLIRKCLSHKSSNRPKLEELLQHPWMQVPHGVNGPSTNNNTIAITLSTNSAAVFGRATLERVPHPEVPPFTTNPRFLTGGSIGSPSRSNPFQPRQSTSVTTGPGHARSMRTASAP</sequence>
<feature type="domain" description="Protein kinase" evidence="12">
    <location>
        <begin position="1"/>
        <end position="128"/>
    </location>
</feature>
<proteinExistence type="predicted"/>
<evidence type="ECO:0000256" key="2">
    <source>
        <dbReference type="ARBA" id="ARBA00012513"/>
    </source>
</evidence>
<dbReference type="EC" id="2.7.11.1" evidence="2"/>
<dbReference type="Proteomes" id="UP001303046">
    <property type="component" value="Unassembled WGS sequence"/>
</dbReference>
<keyword evidence="4" id="KW-0808">Transferase</keyword>
<dbReference type="PANTHER" id="PTHR22984:SF29">
    <property type="entry name" value="SERINE_THREONINE-PROTEIN KINASE PIM-1"/>
    <property type="match status" value="1"/>
</dbReference>
<keyword evidence="5" id="KW-0547">Nucleotide-binding</keyword>
<accession>A0ABR1CM06</accession>
<dbReference type="PROSITE" id="PS50011">
    <property type="entry name" value="PROTEIN_KINASE_DOM"/>
    <property type="match status" value="1"/>
</dbReference>
<evidence type="ECO:0000256" key="9">
    <source>
        <dbReference type="ARBA" id="ARBA00047899"/>
    </source>
</evidence>
<dbReference type="Gene3D" id="1.10.510.10">
    <property type="entry name" value="Transferase(Phosphotransferase) domain 1"/>
    <property type="match status" value="1"/>
</dbReference>
<reference evidence="13 14" key="1">
    <citation type="submission" date="2023-08" db="EMBL/GenBank/DDBJ databases">
        <title>A Necator americanus chromosomal reference genome.</title>
        <authorList>
            <person name="Ilik V."/>
            <person name="Petrzelkova K.J."/>
            <person name="Pardy F."/>
            <person name="Fuh T."/>
            <person name="Niatou-Singa F.S."/>
            <person name="Gouil Q."/>
            <person name="Baker L."/>
            <person name="Ritchie M.E."/>
            <person name="Jex A.R."/>
            <person name="Gazzola D."/>
            <person name="Li H."/>
            <person name="Toshio Fujiwara R."/>
            <person name="Zhan B."/>
            <person name="Aroian R.V."/>
            <person name="Pafco B."/>
            <person name="Schwarz E.M."/>
        </authorList>
    </citation>
    <scope>NUCLEOTIDE SEQUENCE [LARGE SCALE GENOMIC DNA]</scope>
    <source>
        <strain evidence="13 14">Aroian</strain>
        <tissue evidence="13">Whole animal</tissue>
    </source>
</reference>
<organism evidence="13 14">
    <name type="scientific">Necator americanus</name>
    <name type="common">Human hookworm</name>
    <dbReference type="NCBI Taxonomy" id="51031"/>
    <lineage>
        <taxon>Eukaryota</taxon>
        <taxon>Metazoa</taxon>
        <taxon>Ecdysozoa</taxon>
        <taxon>Nematoda</taxon>
        <taxon>Chromadorea</taxon>
        <taxon>Rhabditida</taxon>
        <taxon>Rhabditina</taxon>
        <taxon>Rhabditomorpha</taxon>
        <taxon>Strongyloidea</taxon>
        <taxon>Ancylostomatidae</taxon>
        <taxon>Bunostominae</taxon>
        <taxon>Necator</taxon>
    </lineage>
</organism>
<feature type="compositionally biased region" description="Polar residues" evidence="11">
    <location>
        <begin position="185"/>
        <end position="203"/>
    </location>
</feature>
<evidence type="ECO:0000313" key="13">
    <source>
        <dbReference type="EMBL" id="KAK6739414.1"/>
    </source>
</evidence>
<comment type="caution">
    <text evidence="13">The sequence shown here is derived from an EMBL/GenBank/DDBJ whole genome shotgun (WGS) entry which is preliminary data.</text>
</comment>
<protein>
    <recommendedName>
        <fullName evidence="2">non-specific serine/threonine protein kinase</fullName>
        <ecNumber evidence="2">2.7.11.1</ecNumber>
    </recommendedName>
</protein>
<evidence type="ECO:0000256" key="8">
    <source>
        <dbReference type="ARBA" id="ARBA00022842"/>
    </source>
</evidence>
<keyword evidence="6" id="KW-0418">Kinase</keyword>
<evidence type="ECO:0000259" key="12">
    <source>
        <dbReference type="PROSITE" id="PS50011"/>
    </source>
</evidence>
<evidence type="ECO:0000256" key="11">
    <source>
        <dbReference type="SAM" id="MobiDB-lite"/>
    </source>
</evidence>
<dbReference type="SUPFAM" id="SSF56112">
    <property type="entry name" value="Protein kinase-like (PK-like)"/>
    <property type="match status" value="1"/>
</dbReference>
<dbReference type="InterPro" id="IPR000719">
    <property type="entry name" value="Prot_kinase_dom"/>
</dbReference>
<dbReference type="InterPro" id="IPR051138">
    <property type="entry name" value="PIM_Ser/Thr_kinase"/>
</dbReference>
<evidence type="ECO:0000256" key="10">
    <source>
        <dbReference type="ARBA" id="ARBA00048679"/>
    </source>
</evidence>
<dbReference type="Pfam" id="PF00069">
    <property type="entry name" value="Pkinase"/>
    <property type="match status" value="1"/>
</dbReference>
<keyword evidence="8" id="KW-0460">Magnesium</keyword>